<sequence>MRQTIAGLIAGVAFAATMATAAPAQACAMTDPCGSYGYYAYNYGCGYGYGGCGVRERLARPDAYQRYASPQYYWVNQGPTYTGPGAFAPVPTYQERAVVGSRYYGRPYRYGFDGGPYGNATSHYYDGAAVQGPAVYSYRFARRHAYRGYRHAHYRARHMHMHRHHGHYGHRVKPLRYKY</sequence>
<feature type="chain" id="PRO_5003921949" evidence="1">
    <location>
        <begin position="22"/>
        <end position="179"/>
    </location>
</feature>
<reference evidence="2 3" key="1">
    <citation type="submission" date="2012-04" db="EMBL/GenBank/DDBJ databases">
        <title>The Genome Sequence of Afipia clevelandensis ATCC 49720.</title>
        <authorList>
            <consortium name="The Broad Institute Genome Sequencing Platform"/>
            <person name="Earl A."/>
            <person name="Ward D."/>
            <person name="Feldgarden M."/>
            <person name="Gevers D."/>
            <person name="Huys G."/>
            <person name="Walker B."/>
            <person name="Young S.K."/>
            <person name="Zeng Q."/>
            <person name="Gargeya S."/>
            <person name="Fitzgerald M."/>
            <person name="Haas B."/>
            <person name="Abouelleil A."/>
            <person name="Alvarado L."/>
            <person name="Arachchi H.M."/>
            <person name="Berlin A."/>
            <person name="Chapman S.B."/>
            <person name="Goldberg J."/>
            <person name="Griggs A."/>
            <person name="Gujja S."/>
            <person name="Hansen M."/>
            <person name="Howarth C."/>
            <person name="Imamovic A."/>
            <person name="Larimer J."/>
            <person name="McCowen C."/>
            <person name="Montmayeur A."/>
            <person name="Murphy C."/>
            <person name="Neiman D."/>
            <person name="Pearson M."/>
            <person name="Priest M."/>
            <person name="Roberts A."/>
            <person name="Saif S."/>
            <person name="Shea T."/>
            <person name="Sisk P."/>
            <person name="Sykes S."/>
            <person name="Wortman J."/>
            <person name="Nusbaum C."/>
            <person name="Birren B."/>
        </authorList>
    </citation>
    <scope>NUCLEOTIDE SEQUENCE [LARGE SCALE GENOMIC DNA]</scope>
    <source>
        <strain evidence="2 3">ATCC 49720</strain>
    </source>
</reference>
<protein>
    <submittedName>
        <fullName evidence="2">Uncharacterized protein</fullName>
    </submittedName>
</protein>
<dbReference type="EMBL" id="AGWY01000006">
    <property type="protein sequence ID" value="EKS39009.1"/>
    <property type="molecule type" value="Genomic_DNA"/>
</dbReference>
<comment type="caution">
    <text evidence="2">The sequence shown here is derived from an EMBL/GenBank/DDBJ whole genome shotgun (WGS) entry which is preliminary data.</text>
</comment>
<proteinExistence type="predicted"/>
<dbReference type="RefSeq" id="WP_002712344.1">
    <property type="nucleotide sequence ID" value="NZ_KB375281.1"/>
</dbReference>
<dbReference type="AlphaFoldDB" id="K8PE31"/>
<feature type="signal peptide" evidence="1">
    <location>
        <begin position="1"/>
        <end position="21"/>
    </location>
</feature>
<dbReference type="OrthoDB" id="8130162at2"/>
<evidence type="ECO:0000256" key="1">
    <source>
        <dbReference type="SAM" id="SignalP"/>
    </source>
</evidence>
<evidence type="ECO:0000313" key="3">
    <source>
        <dbReference type="Proteomes" id="UP000001095"/>
    </source>
</evidence>
<dbReference type="Proteomes" id="UP000001095">
    <property type="component" value="Unassembled WGS sequence"/>
</dbReference>
<accession>K8PE31</accession>
<dbReference type="PATRIC" id="fig|883079.3.peg.1499"/>
<organism evidence="2 3">
    <name type="scientific">Afipia clevelandensis ATCC 49720</name>
    <dbReference type="NCBI Taxonomy" id="883079"/>
    <lineage>
        <taxon>Bacteria</taxon>
        <taxon>Pseudomonadati</taxon>
        <taxon>Pseudomonadota</taxon>
        <taxon>Alphaproteobacteria</taxon>
        <taxon>Hyphomicrobiales</taxon>
        <taxon>Nitrobacteraceae</taxon>
        <taxon>Afipia</taxon>
    </lineage>
</organism>
<gene>
    <name evidence="2" type="ORF">HMPREF9696_01478</name>
</gene>
<evidence type="ECO:0000313" key="2">
    <source>
        <dbReference type="EMBL" id="EKS39009.1"/>
    </source>
</evidence>
<name>K8PE31_9BRAD</name>
<keyword evidence="3" id="KW-1185">Reference proteome</keyword>
<keyword evidence="1" id="KW-0732">Signal</keyword>
<dbReference type="HOGENOM" id="CLU_132502_0_0_5"/>